<name>A0A420AY79_SPHD1</name>
<gene>
    <name evidence="2" type="ORF">DFQ12_3454</name>
</gene>
<dbReference type="RefSeq" id="WP_167457299.1">
    <property type="nucleotide sequence ID" value="NZ_RAPY01000003.1"/>
</dbReference>
<dbReference type="PANTHER" id="PTHR30231:SF41">
    <property type="entry name" value="DNA POLYMERASE III SUBUNIT EPSILON"/>
    <property type="match status" value="1"/>
</dbReference>
<dbReference type="CDD" id="cd06127">
    <property type="entry name" value="DEDDh"/>
    <property type="match status" value="1"/>
</dbReference>
<dbReference type="Proteomes" id="UP000286246">
    <property type="component" value="Unassembled WGS sequence"/>
</dbReference>
<dbReference type="Pfam" id="PF00929">
    <property type="entry name" value="RNase_T"/>
    <property type="match status" value="1"/>
</dbReference>
<accession>A0A420AY79</accession>
<evidence type="ECO:0000313" key="2">
    <source>
        <dbReference type="EMBL" id="RKE49340.1"/>
    </source>
</evidence>
<dbReference type="InterPro" id="IPR013520">
    <property type="entry name" value="Ribonucl_H"/>
</dbReference>
<dbReference type="GO" id="GO:0005829">
    <property type="term" value="C:cytosol"/>
    <property type="evidence" value="ECO:0007669"/>
    <property type="project" value="TreeGrafter"/>
</dbReference>
<evidence type="ECO:0000313" key="3">
    <source>
        <dbReference type="Proteomes" id="UP000286246"/>
    </source>
</evidence>
<dbReference type="SMART" id="SM00479">
    <property type="entry name" value="EXOIII"/>
    <property type="match status" value="1"/>
</dbReference>
<feature type="domain" description="Exonuclease" evidence="1">
    <location>
        <begin position="4"/>
        <end position="190"/>
    </location>
</feature>
<dbReference type="GO" id="GO:0008408">
    <property type="term" value="F:3'-5' exonuclease activity"/>
    <property type="evidence" value="ECO:0007669"/>
    <property type="project" value="TreeGrafter"/>
</dbReference>
<reference evidence="2 3" key="1">
    <citation type="submission" date="2018-09" db="EMBL/GenBank/DDBJ databases">
        <title>Genomic Encyclopedia of Type Strains, Phase III (KMG-III): the genomes of soil and plant-associated and newly described type strains.</title>
        <authorList>
            <person name="Whitman W."/>
        </authorList>
    </citation>
    <scope>NUCLEOTIDE SEQUENCE [LARGE SCALE GENOMIC DNA]</scope>
    <source>
        <strain evidence="2 3">CECT 7938</strain>
    </source>
</reference>
<keyword evidence="3" id="KW-1185">Reference proteome</keyword>
<proteinExistence type="predicted"/>
<dbReference type="PANTHER" id="PTHR30231">
    <property type="entry name" value="DNA POLYMERASE III SUBUNIT EPSILON"/>
    <property type="match status" value="1"/>
</dbReference>
<dbReference type="InterPro" id="IPR012337">
    <property type="entry name" value="RNaseH-like_sf"/>
</dbReference>
<dbReference type="InterPro" id="IPR036397">
    <property type="entry name" value="RNaseH_sf"/>
</dbReference>
<dbReference type="GO" id="GO:0045004">
    <property type="term" value="P:DNA replication proofreading"/>
    <property type="evidence" value="ECO:0007669"/>
    <property type="project" value="TreeGrafter"/>
</dbReference>
<protein>
    <submittedName>
        <fullName evidence="2">DNA polymerase-3 subunit epsilon</fullName>
    </submittedName>
</protein>
<dbReference type="AlphaFoldDB" id="A0A420AY79"/>
<evidence type="ECO:0000259" key="1">
    <source>
        <dbReference type="SMART" id="SM00479"/>
    </source>
</evidence>
<dbReference type="Gene3D" id="3.30.420.10">
    <property type="entry name" value="Ribonuclease H-like superfamily/Ribonuclease H"/>
    <property type="match status" value="1"/>
</dbReference>
<sequence length="207" mass="24116">MKKYLLFLDTETSGLPKKWDRKYTDSENWPHVLQLAWIIFDEEQQEVKRSNKYIYEPLIPISPASEQIHGLTPSFLMKHGEKKKDVLRKLAHDIKKYQPQLIGHFLSFDLQVLCAEYHRVNLPIPFYGLNYFCTLLHSKKYVRNPNMVHLPLALLHGALFSEAPTAIHNAEKDAAITAKCYFEMVQRAELSEEDISKQQGEFNNILS</sequence>
<dbReference type="SUPFAM" id="SSF53098">
    <property type="entry name" value="Ribonuclease H-like"/>
    <property type="match status" value="1"/>
</dbReference>
<organism evidence="2 3">
    <name type="scientific">Sphingobacterium detergens</name>
    <dbReference type="NCBI Taxonomy" id="1145106"/>
    <lineage>
        <taxon>Bacteria</taxon>
        <taxon>Pseudomonadati</taxon>
        <taxon>Bacteroidota</taxon>
        <taxon>Sphingobacteriia</taxon>
        <taxon>Sphingobacteriales</taxon>
        <taxon>Sphingobacteriaceae</taxon>
        <taxon>Sphingobacterium</taxon>
    </lineage>
</organism>
<dbReference type="GO" id="GO:0003676">
    <property type="term" value="F:nucleic acid binding"/>
    <property type="evidence" value="ECO:0007669"/>
    <property type="project" value="InterPro"/>
</dbReference>
<dbReference type="EMBL" id="RAPY01000003">
    <property type="protein sequence ID" value="RKE49340.1"/>
    <property type="molecule type" value="Genomic_DNA"/>
</dbReference>
<comment type="caution">
    <text evidence="2">The sequence shown here is derived from an EMBL/GenBank/DDBJ whole genome shotgun (WGS) entry which is preliminary data.</text>
</comment>